<dbReference type="GO" id="GO:0005524">
    <property type="term" value="F:ATP binding"/>
    <property type="evidence" value="ECO:0007669"/>
    <property type="project" value="UniProtKB-UniRule"/>
</dbReference>
<dbReference type="Pfam" id="PF00069">
    <property type="entry name" value="Pkinase"/>
    <property type="match status" value="1"/>
</dbReference>
<reference evidence="6 7" key="1">
    <citation type="submission" date="2015-11" db="EMBL/GenBank/DDBJ databases">
        <title>Genomic analysis of 38 Legionella species identifies large and diverse effector repertoires.</title>
        <authorList>
            <person name="Burstein D."/>
            <person name="Amaro F."/>
            <person name="Zusman T."/>
            <person name="Lifshitz Z."/>
            <person name="Cohen O."/>
            <person name="Gilbert J.A."/>
            <person name="Pupko T."/>
            <person name="Shuman H.A."/>
            <person name="Segal G."/>
        </authorList>
    </citation>
    <scope>NUCLEOTIDE SEQUENCE [LARGE SCALE GENOMIC DNA]</scope>
    <source>
        <strain evidence="6 7">ATCC 43878</strain>
    </source>
</reference>
<dbReference type="InterPro" id="IPR017441">
    <property type="entry name" value="Protein_kinase_ATP_BS"/>
</dbReference>
<dbReference type="STRING" id="29422.Lbru_1570"/>
<dbReference type="GO" id="GO:0004683">
    <property type="term" value="F:calcium/calmodulin-dependent protein kinase activity"/>
    <property type="evidence" value="ECO:0007669"/>
    <property type="project" value="UniProtKB-EC"/>
</dbReference>
<dbReference type="PROSITE" id="PS50011">
    <property type="entry name" value="PROTEIN_KINASE_DOM"/>
    <property type="match status" value="1"/>
</dbReference>
<protein>
    <submittedName>
        <fullName evidence="6">Serine/threonine protein kinase</fullName>
        <ecNumber evidence="6">2.7.11.17</ecNumber>
    </submittedName>
</protein>
<proteinExistence type="predicted"/>
<dbReference type="EC" id="2.7.11.17" evidence="6"/>
<name>A0A0W0SLR4_9GAMM</name>
<keyword evidence="1 6" id="KW-0723">Serine/threonine-protein kinase</keyword>
<accession>A0A0W0SLR4</accession>
<keyword evidence="6" id="KW-0418">Kinase</keyword>
<feature type="binding site" evidence="4">
    <location>
        <position position="55"/>
    </location>
    <ligand>
        <name>ATP</name>
        <dbReference type="ChEBI" id="CHEBI:30616"/>
    </ligand>
</feature>
<dbReference type="InterPro" id="IPR051681">
    <property type="entry name" value="Ser/Thr_Kinases-Pseudokinases"/>
</dbReference>
<evidence type="ECO:0000256" key="4">
    <source>
        <dbReference type="PROSITE-ProRule" id="PRU10141"/>
    </source>
</evidence>
<dbReference type="InterPro" id="IPR011009">
    <property type="entry name" value="Kinase-like_dom_sf"/>
</dbReference>
<dbReference type="PANTHER" id="PTHR44329">
    <property type="entry name" value="SERINE/THREONINE-PROTEIN KINASE TNNI3K-RELATED"/>
    <property type="match status" value="1"/>
</dbReference>
<dbReference type="PATRIC" id="fig|29422.6.peg.1661"/>
<dbReference type="SMART" id="SM00220">
    <property type="entry name" value="S_TKc"/>
    <property type="match status" value="1"/>
</dbReference>
<evidence type="ECO:0000256" key="1">
    <source>
        <dbReference type="ARBA" id="ARBA00022527"/>
    </source>
</evidence>
<dbReference type="InterPro" id="IPR001245">
    <property type="entry name" value="Ser-Thr/Tyr_kinase_cat_dom"/>
</dbReference>
<dbReference type="Proteomes" id="UP000054742">
    <property type="component" value="Unassembled WGS sequence"/>
</dbReference>
<dbReference type="PRINTS" id="PR00109">
    <property type="entry name" value="TYRKINASE"/>
</dbReference>
<keyword evidence="6" id="KW-0808">Transferase</keyword>
<dbReference type="AlphaFoldDB" id="A0A0W0SLR4"/>
<evidence type="ECO:0000256" key="2">
    <source>
        <dbReference type="ARBA" id="ARBA00022741"/>
    </source>
</evidence>
<evidence type="ECO:0000256" key="3">
    <source>
        <dbReference type="ARBA" id="ARBA00022840"/>
    </source>
</evidence>
<dbReference type="PROSITE" id="PS00107">
    <property type="entry name" value="PROTEIN_KINASE_ATP"/>
    <property type="match status" value="1"/>
</dbReference>
<evidence type="ECO:0000313" key="6">
    <source>
        <dbReference type="EMBL" id="KTC84209.1"/>
    </source>
</evidence>
<feature type="domain" description="Protein kinase" evidence="5">
    <location>
        <begin position="28"/>
        <end position="283"/>
    </location>
</feature>
<keyword evidence="2 4" id="KW-0547">Nucleotide-binding</keyword>
<keyword evidence="7" id="KW-1185">Reference proteome</keyword>
<dbReference type="RefSeq" id="WP_058441634.1">
    <property type="nucleotide sequence ID" value="NZ_CAAAHU010000003.1"/>
</dbReference>
<sequence>MTIETKLEASEPTTATPNSYSMTVKDFTDGGEVLGKGSYATVIEVMFRNKKAALKISDDRKNAHKTAKDEKEIMRQLTDLHKPYVVQLLGFMLCENRYLIAMEYMPNGSIEDFIDCNEEPLPLSLRLQWIKKIAEGLIFLHENHVVHRDLKGANILLDKDMNPKIGDFGSAAIMTDKPLQGMVGTPLWMAPEVILRESYNEKVDIYSLAITLLQIVSWSLPESDKTLHQFLVGVTQGERLELPKNLPHKLGKLITKAWDQRPDDRPSAKEILAKLEANTDDILSDSRLTP</sequence>
<dbReference type="SUPFAM" id="SSF56112">
    <property type="entry name" value="Protein kinase-like (PK-like)"/>
    <property type="match status" value="1"/>
</dbReference>
<dbReference type="PIRSF" id="PIRSF000654">
    <property type="entry name" value="Integrin-linked_kinase"/>
    <property type="match status" value="1"/>
</dbReference>
<evidence type="ECO:0000313" key="7">
    <source>
        <dbReference type="Proteomes" id="UP000054742"/>
    </source>
</evidence>
<dbReference type="InterPro" id="IPR008271">
    <property type="entry name" value="Ser/Thr_kinase_AS"/>
</dbReference>
<evidence type="ECO:0000259" key="5">
    <source>
        <dbReference type="PROSITE" id="PS50011"/>
    </source>
</evidence>
<dbReference type="PROSITE" id="PS00108">
    <property type="entry name" value="PROTEIN_KINASE_ST"/>
    <property type="match status" value="1"/>
</dbReference>
<gene>
    <name evidence="6" type="ORF">Lbru_1570</name>
</gene>
<organism evidence="6 7">
    <name type="scientific">Legionella brunensis</name>
    <dbReference type="NCBI Taxonomy" id="29422"/>
    <lineage>
        <taxon>Bacteria</taxon>
        <taxon>Pseudomonadati</taxon>
        <taxon>Pseudomonadota</taxon>
        <taxon>Gammaproteobacteria</taxon>
        <taxon>Legionellales</taxon>
        <taxon>Legionellaceae</taxon>
        <taxon>Legionella</taxon>
    </lineage>
</organism>
<dbReference type="InterPro" id="IPR000719">
    <property type="entry name" value="Prot_kinase_dom"/>
</dbReference>
<dbReference type="EMBL" id="LNXV01000011">
    <property type="protein sequence ID" value="KTC84209.1"/>
    <property type="molecule type" value="Genomic_DNA"/>
</dbReference>
<dbReference type="Gene3D" id="1.10.510.10">
    <property type="entry name" value="Transferase(Phosphotransferase) domain 1"/>
    <property type="match status" value="1"/>
</dbReference>
<keyword evidence="3 4" id="KW-0067">ATP-binding</keyword>
<dbReference type="OrthoDB" id="9801841at2"/>
<comment type="caution">
    <text evidence="6">The sequence shown here is derived from an EMBL/GenBank/DDBJ whole genome shotgun (WGS) entry which is preliminary data.</text>
</comment>